<evidence type="ECO:0000313" key="5">
    <source>
        <dbReference type="Proteomes" id="UP000285575"/>
    </source>
</evidence>
<keyword evidence="2" id="KW-1133">Transmembrane helix</keyword>
<evidence type="ECO:0000259" key="3">
    <source>
        <dbReference type="Pfam" id="PF13807"/>
    </source>
</evidence>
<feature type="domain" description="Tyrosine-protein kinase G-rich" evidence="3">
    <location>
        <begin position="378"/>
        <end position="458"/>
    </location>
</feature>
<dbReference type="NCBIfam" id="TIGR03007">
    <property type="entry name" value="pepcterm_ChnLen"/>
    <property type="match status" value="1"/>
</dbReference>
<evidence type="ECO:0000313" key="4">
    <source>
        <dbReference type="EMBL" id="RVU49811.1"/>
    </source>
</evidence>
<comment type="caution">
    <text evidence="4">The sequence shown here is derived from an EMBL/GenBank/DDBJ whole genome shotgun (WGS) entry which is preliminary data.</text>
</comment>
<dbReference type="EMBL" id="SACR01000001">
    <property type="protein sequence ID" value="RVU49811.1"/>
    <property type="molecule type" value="Genomic_DNA"/>
</dbReference>
<feature type="coiled-coil region" evidence="1">
    <location>
        <begin position="293"/>
        <end position="320"/>
    </location>
</feature>
<reference evidence="4 5" key="1">
    <citation type="submission" date="2019-01" db="EMBL/GenBank/DDBJ databases">
        <authorList>
            <person name="Chen W.-M."/>
        </authorList>
    </citation>
    <scope>NUCLEOTIDE SEQUENCE [LARGE SCALE GENOMIC DNA]</scope>
    <source>
        <strain evidence="4 5">KYPY4</strain>
    </source>
</reference>
<dbReference type="RefSeq" id="WP_128227422.1">
    <property type="nucleotide sequence ID" value="NZ_SACR01000001.1"/>
</dbReference>
<sequence length="529" mass="57819">MQEPVKQLLATLRGMWKFRWPSVVVAWVIAAIGVVVVWRIPDQFEASARVYVDTDSILKPLMTGLTVQPDVEQQIGMLSRTLISRPNIEKLIRMADLDLRAASKADQDALIEKLTKGIEIRSAGGVNLYSMAYRDQEPEKAKRVIQSLVSIFIESGLGASRKDTDSAKTFLAEQIKTFETKLEEAEARLKEFRLRNLDSQVADGKDAASRLTEIGAQLEAAKLQLREAENARDAAKAQLQAEKGQGSGSSVTQSLLQESALAVSTPELDARLDAQKRNLDGLLQRYTEQHPDVQSARRLIKELEDQKKREMAELRKSAMAMQVGSPSAGNTSSLAAQELGRMLASSEVQVAALRARVSEYAGRYAAARESLKLAPQIEAEAAQLNRDYAITKKNYEDLVARRQSAVMSGELDVASGVADFRLIDPPRVAPKPVSPNRFLILPLVLVLALGSGFAVAFVASQLRPTFSDPEQLRTVTGLPLLGVVSALTTDADRRYQRASLMRFVAASGGLVGLFAAGLVVMTLTNRYGT</sequence>
<proteinExistence type="predicted"/>
<dbReference type="PANTHER" id="PTHR32309">
    <property type="entry name" value="TYROSINE-PROTEIN KINASE"/>
    <property type="match status" value="1"/>
</dbReference>
<dbReference type="InterPro" id="IPR050445">
    <property type="entry name" value="Bact_polysacc_biosynth/exp"/>
</dbReference>
<dbReference type="Proteomes" id="UP000285575">
    <property type="component" value="Unassembled WGS sequence"/>
</dbReference>
<dbReference type="OrthoDB" id="9795292at2"/>
<gene>
    <name evidence="4" type="ORF">EOE66_04470</name>
</gene>
<evidence type="ECO:0000256" key="1">
    <source>
        <dbReference type="SAM" id="Coils"/>
    </source>
</evidence>
<dbReference type="AlphaFoldDB" id="A0A437RSU8"/>
<feature type="transmembrane region" description="Helical" evidence="2">
    <location>
        <begin position="20"/>
        <end position="40"/>
    </location>
</feature>
<evidence type="ECO:0000256" key="2">
    <source>
        <dbReference type="SAM" id="Phobius"/>
    </source>
</evidence>
<feature type="transmembrane region" description="Helical" evidence="2">
    <location>
        <begin position="500"/>
        <end position="523"/>
    </location>
</feature>
<keyword evidence="5" id="KW-1185">Reference proteome</keyword>
<keyword evidence="1" id="KW-0175">Coiled coil</keyword>
<organism evidence="4 5">
    <name type="scientific">Rubrivivax rivuli</name>
    <dbReference type="NCBI Taxonomy" id="1862385"/>
    <lineage>
        <taxon>Bacteria</taxon>
        <taxon>Pseudomonadati</taxon>
        <taxon>Pseudomonadota</taxon>
        <taxon>Betaproteobacteria</taxon>
        <taxon>Burkholderiales</taxon>
        <taxon>Sphaerotilaceae</taxon>
        <taxon>Rubrivivax</taxon>
    </lineage>
</organism>
<dbReference type="PANTHER" id="PTHR32309:SF13">
    <property type="entry name" value="FERRIC ENTEROBACTIN TRANSPORT PROTEIN FEPE"/>
    <property type="match status" value="1"/>
</dbReference>
<feature type="transmembrane region" description="Helical" evidence="2">
    <location>
        <begin position="438"/>
        <end position="459"/>
    </location>
</feature>
<dbReference type="InterPro" id="IPR014345">
    <property type="entry name" value="XrtA_polysacc_chain"/>
</dbReference>
<dbReference type="GO" id="GO:0004713">
    <property type="term" value="F:protein tyrosine kinase activity"/>
    <property type="evidence" value="ECO:0007669"/>
    <property type="project" value="TreeGrafter"/>
</dbReference>
<keyword evidence="2" id="KW-0472">Membrane</keyword>
<dbReference type="InterPro" id="IPR032807">
    <property type="entry name" value="GNVR"/>
</dbReference>
<dbReference type="GO" id="GO:0005886">
    <property type="term" value="C:plasma membrane"/>
    <property type="evidence" value="ECO:0007669"/>
    <property type="project" value="TreeGrafter"/>
</dbReference>
<accession>A0A437RSU8</accession>
<feature type="coiled-coil region" evidence="1">
    <location>
        <begin position="168"/>
        <end position="245"/>
    </location>
</feature>
<protein>
    <submittedName>
        <fullName evidence="4">Chain length-determining protein</fullName>
    </submittedName>
</protein>
<keyword evidence="2" id="KW-0812">Transmembrane</keyword>
<dbReference type="Pfam" id="PF13807">
    <property type="entry name" value="GNVR"/>
    <property type="match status" value="1"/>
</dbReference>
<name>A0A437RSU8_9BURK</name>